<organism evidence="2 3">
    <name type="scientific">Burkholderia thailandensis</name>
    <dbReference type="NCBI Taxonomy" id="57975"/>
    <lineage>
        <taxon>Bacteria</taxon>
        <taxon>Pseudomonadati</taxon>
        <taxon>Pseudomonadota</taxon>
        <taxon>Betaproteobacteria</taxon>
        <taxon>Burkholderiales</taxon>
        <taxon>Burkholderiaceae</taxon>
        <taxon>Burkholderia</taxon>
        <taxon>pseudomallei group</taxon>
    </lineage>
</organism>
<evidence type="ECO:0000313" key="3">
    <source>
        <dbReference type="Proteomes" id="UP001272137"/>
    </source>
</evidence>
<feature type="region of interest" description="Disordered" evidence="1">
    <location>
        <begin position="40"/>
        <end position="62"/>
    </location>
</feature>
<reference evidence="2" key="1">
    <citation type="submission" date="2018-08" db="EMBL/GenBank/DDBJ databases">
        <title>Identification of Burkholderia cepacia strains that express a Burkholderia pseudomallei-like capsular polysaccharide.</title>
        <authorList>
            <person name="Burtnick M.N."/>
            <person name="Vongsouvath M."/>
            <person name="Newton P."/>
            <person name="Wuthiekanun V."/>
            <person name="Limmathurotsakul D."/>
            <person name="Brett P.J."/>
            <person name="Chantratita N."/>
            <person name="Dance D.A."/>
        </authorList>
    </citation>
    <scope>NUCLEOTIDE SEQUENCE</scope>
    <source>
        <strain evidence="2">SBXCC001</strain>
    </source>
</reference>
<feature type="compositionally biased region" description="Polar residues" evidence="1">
    <location>
        <begin position="40"/>
        <end position="53"/>
    </location>
</feature>
<evidence type="ECO:0000313" key="2">
    <source>
        <dbReference type="EMBL" id="MDW9254583.1"/>
    </source>
</evidence>
<evidence type="ECO:0000256" key="1">
    <source>
        <dbReference type="SAM" id="MobiDB-lite"/>
    </source>
</evidence>
<comment type="caution">
    <text evidence="2">The sequence shown here is derived from an EMBL/GenBank/DDBJ whole genome shotgun (WGS) entry which is preliminary data.</text>
</comment>
<protein>
    <submittedName>
        <fullName evidence="2">Rhs element Vgr protein</fullName>
    </submittedName>
</protein>
<sequence>MRELQGMSESAAAAHAGGLAASAAQADFLKAIDPTQDGKYTSAVNGQSATKASGAQRDGGEPVERFAAPAVLMESPENIVLTTPHSAVSYAAQQAYGRDAEQYGVFPRRGFRGGLFDCQRGVSEAGLVHARNDARLATSTRICRTLACAHRDDSRRERVSVRNRARASLQRLQYGAARQSCISATSRPLSWTIELN</sequence>
<dbReference type="AlphaFoldDB" id="A0AAW9CZW1"/>
<proteinExistence type="predicted"/>
<gene>
    <name evidence="2" type="ORF">C7S16_0243</name>
</gene>
<name>A0AAW9CZW1_BURTH</name>
<accession>A0AAW9CZW1</accession>
<dbReference type="EMBL" id="QXCT01000002">
    <property type="protein sequence ID" value="MDW9254583.1"/>
    <property type="molecule type" value="Genomic_DNA"/>
</dbReference>
<dbReference type="Proteomes" id="UP001272137">
    <property type="component" value="Unassembled WGS sequence"/>
</dbReference>